<keyword evidence="1" id="KW-0732">Signal</keyword>
<evidence type="ECO:0000313" key="3">
    <source>
        <dbReference type="Proteomes" id="UP000306113"/>
    </source>
</evidence>
<evidence type="ECO:0008006" key="4">
    <source>
        <dbReference type="Google" id="ProtNLM"/>
    </source>
</evidence>
<dbReference type="EMBL" id="SSMD01000002">
    <property type="protein sequence ID" value="THD75962.1"/>
    <property type="molecule type" value="Genomic_DNA"/>
</dbReference>
<reference evidence="2 3" key="1">
    <citation type="submission" date="2019-04" db="EMBL/GenBank/DDBJ databases">
        <title>Draft genome sequence of Youngimonas vesicularis.</title>
        <authorList>
            <person name="Hameed A."/>
        </authorList>
    </citation>
    <scope>NUCLEOTIDE SEQUENCE [LARGE SCALE GENOMIC DNA]</scope>
    <source>
        <strain evidence="2 3">CC-AMW-E</strain>
    </source>
</reference>
<comment type="caution">
    <text evidence="2">The sequence shown here is derived from an EMBL/GenBank/DDBJ whole genome shotgun (WGS) entry which is preliminary data.</text>
</comment>
<gene>
    <name evidence="2" type="ORF">E7681_05825</name>
</gene>
<feature type="signal peptide" evidence="1">
    <location>
        <begin position="1"/>
        <end position="20"/>
    </location>
</feature>
<dbReference type="PROSITE" id="PS51257">
    <property type="entry name" value="PROKAR_LIPOPROTEIN"/>
    <property type="match status" value="1"/>
</dbReference>
<protein>
    <recommendedName>
        <fullName evidence="4">Lipoprotein</fullName>
    </recommendedName>
</protein>
<keyword evidence="3" id="KW-1185">Reference proteome</keyword>
<accession>A0A4S3MDH0</accession>
<sequence>MRKWFLILAAASLAAGCAVKHDPPVTDEQIANAVYRHNGPNELTLFTMINNQNGSGAHTSLMINASQRVIFDPAGSFRDPKIVARNDVVYGVTPYLEDVYTRFHARQTYHVVIQRMPVSPEVAELALRLAQSKGEVVDGRCAASTSEILAQLPGLNVVPSISPKKVMAQFGQVPTVSTRSLYEYDDEDRFSALRDYDPDAAKASFKRMQDRKQVKAPYTY</sequence>
<evidence type="ECO:0000313" key="2">
    <source>
        <dbReference type="EMBL" id="THD75962.1"/>
    </source>
</evidence>
<feature type="chain" id="PRO_5020833761" description="Lipoprotein" evidence="1">
    <location>
        <begin position="21"/>
        <end position="220"/>
    </location>
</feature>
<organism evidence="2 3">
    <name type="scientific">Thalassobius vesicularis</name>
    <dbReference type="NCBI Taxonomy" id="1294297"/>
    <lineage>
        <taxon>Bacteria</taxon>
        <taxon>Pseudomonadati</taxon>
        <taxon>Pseudomonadota</taxon>
        <taxon>Alphaproteobacteria</taxon>
        <taxon>Rhodobacterales</taxon>
        <taxon>Roseobacteraceae</taxon>
        <taxon>Thalassovita</taxon>
    </lineage>
</organism>
<dbReference type="OrthoDB" id="7666390at2"/>
<dbReference type="Proteomes" id="UP000306113">
    <property type="component" value="Unassembled WGS sequence"/>
</dbReference>
<proteinExistence type="predicted"/>
<dbReference type="RefSeq" id="WP_136338323.1">
    <property type="nucleotide sequence ID" value="NZ_SSMD01000002.1"/>
</dbReference>
<dbReference type="AlphaFoldDB" id="A0A4S3MDH0"/>
<name>A0A4S3MDH0_9RHOB</name>
<evidence type="ECO:0000256" key="1">
    <source>
        <dbReference type="SAM" id="SignalP"/>
    </source>
</evidence>